<gene>
    <name evidence="1" type="ORF">CR159_01125</name>
</gene>
<comment type="caution">
    <text evidence="1">The sequence shown here is derived from an EMBL/GenBank/DDBJ whole genome shotgun (WGS) entry which is preliminary data.</text>
</comment>
<evidence type="ECO:0000313" key="2">
    <source>
        <dbReference type="Proteomes" id="UP000234190"/>
    </source>
</evidence>
<name>A0A2N4U9G2_9BURK</name>
<evidence type="ECO:0000313" key="1">
    <source>
        <dbReference type="EMBL" id="PLC51660.1"/>
    </source>
</evidence>
<dbReference type="Proteomes" id="UP000234190">
    <property type="component" value="Unassembled WGS sequence"/>
</dbReference>
<dbReference type="AlphaFoldDB" id="A0A2N4U9G2"/>
<organism evidence="1 2">
    <name type="scientific">Pollutimonas subterranea</name>
    <dbReference type="NCBI Taxonomy" id="2045210"/>
    <lineage>
        <taxon>Bacteria</taxon>
        <taxon>Pseudomonadati</taxon>
        <taxon>Pseudomonadota</taxon>
        <taxon>Betaproteobacteria</taxon>
        <taxon>Burkholderiales</taxon>
        <taxon>Alcaligenaceae</taxon>
        <taxon>Pollutimonas</taxon>
    </lineage>
</organism>
<dbReference type="RefSeq" id="WP_102072151.1">
    <property type="nucleotide sequence ID" value="NZ_PDNW01000001.1"/>
</dbReference>
<sequence length="61" mass="6518">MKAEKGAPAVLCDETSACSAEVATSLLIYITNMFQFGRLRPNADIKMLQSEGLLIVIGCLA</sequence>
<dbReference type="EMBL" id="PDNW01000001">
    <property type="protein sequence ID" value="PLC51660.1"/>
    <property type="molecule type" value="Genomic_DNA"/>
</dbReference>
<proteinExistence type="predicted"/>
<protein>
    <submittedName>
        <fullName evidence="1">Uncharacterized protein</fullName>
    </submittedName>
</protein>
<accession>A0A2N4U9G2</accession>
<keyword evidence="2" id="KW-1185">Reference proteome</keyword>
<reference evidence="1 2" key="1">
    <citation type="submission" date="2017-10" db="EMBL/GenBank/DDBJ databases">
        <title>Two draft genome sequences of Pusillimonas sp. strains isolated from a nitrate- and radionuclide-contaminated groundwater in Russia.</title>
        <authorList>
            <person name="Grouzdev D.S."/>
            <person name="Tourova T.P."/>
            <person name="Goeva M.A."/>
            <person name="Babich T.L."/>
            <person name="Sokolova D.S."/>
            <person name="Abdullin R."/>
            <person name="Poltaraus A.B."/>
            <person name="Toshchakov S.V."/>
            <person name="Nazina T.N."/>
        </authorList>
    </citation>
    <scope>NUCLEOTIDE SEQUENCE [LARGE SCALE GENOMIC DNA]</scope>
    <source>
        <strain evidence="1 2">JR1/69-3-13</strain>
    </source>
</reference>